<dbReference type="Pfam" id="PF14945">
    <property type="entry name" value="LLC1"/>
    <property type="match status" value="1"/>
</dbReference>
<accession>A0ABD3N618</accession>
<proteinExistence type="predicted"/>
<keyword evidence="2" id="KW-1185">Reference proteome</keyword>
<evidence type="ECO:0000313" key="2">
    <source>
        <dbReference type="Proteomes" id="UP001530315"/>
    </source>
</evidence>
<gene>
    <name evidence="1" type="ORF">ACHAW5_008393</name>
</gene>
<sequence length="102" mass="11768">MTSTRHQCDKTEHNFVADAFNWEQRVKSELAISRAWSKNWGEVFAPDSPKTNAEKIIKLKEKMEKLPVQAMISNSQLSFAPVAPYKDDGKDCRRKSTTFFDE</sequence>
<dbReference type="Proteomes" id="UP001530315">
    <property type="component" value="Unassembled WGS sequence"/>
</dbReference>
<reference evidence="1 2" key="1">
    <citation type="submission" date="2024-10" db="EMBL/GenBank/DDBJ databases">
        <title>Updated reference genomes for cyclostephanoid diatoms.</title>
        <authorList>
            <person name="Roberts W.R."/>
            <person name="Alverson A.J."/>
        </authorList>
    </citation>
    <scope>NUCLEOTIDE SEQUENCE [LARGE SCALE GENOMIC DNA]</scope>
    <source>
        <strain evidence="1 2">AJA276-08</strain>
    </source>
</reference>
<name>A0ABD3N618_9STRA</name>
<protein>
    <submittedName>
        <fullName evidence="1">Uncharacterized protein</fullName>
    </submittedName>
</protein>
<comment type="caution">
    <text evidence="1">The sequence shown here is derived from an EMBL/GenBank/DDBJ whole genome shotgun (WGS) entry which is preliminary data.</text>
</comment>
<evidence type="ECO:0000313" key="1">
    <source>
        <dbReference type="EMBL" id="KAL3770783.1"/>
    </source>
</evidence>
<dbReference type="AlphaFoldDB" id="A0ABD3N618"/>
<organism evidence="1 2">
    <name type="scientific">Stephanodiscus triporus</name>
    <dbReference type="NCBI Taxonomy" id="2934178"/>
    <lineage>
        <taxon>Eukaryota</taxon>
        <taxon>Sar</taxon>
        <taxon>Stramenopiles</taxon>
        <taxon>Ochrophyta</taxon>
        <taxon>Bacillariophyta</taxon>
        <taxon>Coscinodiscophyceae</taxon>
        <taxon>Thalassiosirophycidae</taxon>
        <taxon>Stephanodiscales</taxon>
        <taxon>Stephanodiscaceae</taxon>
        <taxon>Stephanodiscus</taxon>
    </lineage>
</organism>
<dbReference type="EMBL" id="JALLAZ020001620">
    <property type="protein sequence ID" value="KAL3770783.1"/>
    <property type="molecule type" value="Genomic_DNA"/>
</dbReference>
<dbReference type="InterPro" id="IPR020339">
    <property type="entry name" value="C20orf85-like"/>
</dbReference>